<evidence type="ECO:0000256" key="6">
    <source>
        <dbReference type="ARBA" id="ARBA00023136"/>
    </source>
</evidence>
<proteinExistence type="inferred from homology"/>
<dbReference type="Proteomes" id="UP000485569">
    <property type="component" value="Unassembled WGS sequence"/>
</dbReference>
<feature type="transmembrane region" description="Helical" evidence="7">
    <location>
        <begin position="48"/>
        <end position="66"/>
    </location>
</feature>
<dbReference type="InterPro" id="IPR035906">
    <property type="entry name" value="MetI-like_sf"/>
</dbReference>
<evidence type="ECO:0000259" key="8">
    <source>
        <dbReference type="PROSITE" id="PS50928"/>
    </source>
</evidence>
<dbReference type="InterPro" id="IPR000515">
    <property type="entry name" value="MetI-like"/>
</dbReference>
<dbReference type="PANTHER" id="PTHR43005">
    <property type="entry name" value="BLR7065 PROTEIN"/>
    <property type="match status" value="1"/>
</dbReference>
<evidence type="ECO:0000313" key="9">
    <source>
        <dbReference type="EMBL" id="OQA58906.1"/>
    </source>
</evidence>
<dbReference type="EMBL" id="MWBQ01000063">
    <property type="protein sequence ID" value="OQA58906.1"/>
    <property type="molecule type" value="Genomic_DNA"/>
</dbReference>
<sequence>MSRAGKFWTTESRLAYLLLIPSAVFLIVFMFYPIFYVFLMSLFKVNKLANLTGFYGMGNFITLFKLPEFWQIIIRSCIWTALAVTAKTVIGLIIALLLNVDFRGRKLARTLIIIPWASSVPISAMLWQWTYNNDFGLLNYTLRWLGLNPPVWLAFPFSAFMANIWVDIWCGIPFMALVFLAGLQAIPQELYEAAEVDGATSVSKFRFVTLPLLSGVLTVATLLSILWTFNDFNVIYILTKGGPANSTDILITYIYKYAFQYIKFGPSAAMAVITFAILLTVSIIYARNFFREGAQ</sequence>
<dbReference type="AlphaFoldDB" id="A0A1V5SWJ5"/>
<keyword evidence="4 7" id="KW-0812">Transmembrane</keyword>
<evidence type="ECO:0000256" key="1">
    <source>
        <dbReference type="ARBA" id="ARBA00004651"/>
    </source>
</evidence>
<evidence type="ECO:0000256" key="7">
    <source>
        <dbReference type="RuleBase" id="RU363032"/>
    </source>
</evidence>
<dbReference type="Pfam" id="PF00528">
    <property type="entry name" value="BPD_transp_1"/>
    <property type="match status" value="1"/>
</dbReference>
<dbReference type="PANTHER" id="PTHR43005:SF1">
    <property type="entry name" value="SPERMIDINE_PUTRESCINE TRANSPORT SYSTEM PERMEASE PROTEIN"/>
    <property type="match status" value="1"/>
</dbReference>
<feature type="transmembrane region" description="Helical" evidence="7">
    <location>
        <begin position="72"/>
        <end position="98"/>
    </location>
</feature>
<accession>A0A1V5SWJ5</accession>
<dbReference type="GO" id="GO:0005886">
    <property type="term" value="C:plasma membrane"/>
    <property type="evidence" value="ECO:0007669"/>
    <property type="project" value="UniProtKB-SubCell"/>
</dbReference>
<feature type="transmembrane region" description="Helical" evidence="7">
    <location>
        <begin position="267"/>
        <end position="286"/>
    </location>
</feature>
<dbReference type="GO" id="GO:0055085">
    <property type="term" value="P:transmembrane transport"/>
    <property type="evidence" value="ECO:0007669"/>
    <property type="project" value="InterPro"/>
</dbReference>
<keyword evidence="5 7" id="KW-1133">Transmembrane helix</keyword>
<protein>
    <submittedName>
        <fullName evidence="9">Inner membrane ABC transporter permease protein YcjO</fullName>
    </submittedName>
</protein>
<feature type="transmembrane region" description="Helical" evidence="7">
    <location>
        <begin position="207"/>
        <end position="229"/>
    </location>
</feature>
<comment type="subcellular location">
    <subcellularLocation>
        <location evidence="1 7">Cell membrane</location>
        <topology evidence="1 7">Multi-pass membrane protein</topology>
    </subcellularLocation>
</comment>
<name>A0A1V5SWJ5_9BACT</name>
<feature type="domain" description="ABC transmembrane type-1" evidence="8">
    <location>
        <begin position="73"/>
        <end position="285"/>
    </location>
</feature>
<keyword evidence="3" id="KW-1003">Cell membrane</keyword>
<evidence type="ECO:0000256" key="3">
    <source>
        <dbReference type="ARBA" id="ARBA00022475"/>
    </source>
</evidence>
<gene>
    <name evidence="9" type="primary">ycjO_5</name>
    <name evidence="9" type="ORF">BWY41_00945</name>
</gene>
<feature type="transmembrane region" description="Helical" evidence="7">
    <location>
        <begin position="151"/>
        <end position="180"/>
    </location>
</feature>
<keyword evidence="6 7" id="KW-0472">Membrane</keyword>
<evidence type="ECO:0000256" key="5">
    <source>
        <dbReference type="ARBA" id="ARBA00022989"/>
    </source>
</evidence>
<evidence type="ECO:0000256" key="4">
    <source>
        <dbReference type="ARBA" id="ARBA00022692"/>
    </source>
</evidence>
<dbReference type="CDD" id="cd06261">
    <property type="entry name" value="TM_PBP2"/>
    <property type="match status" value="1"/>
</dbReference>
<dbReference type="Gene3D" id="1.10.3720.10">
    <property type="entry name" value="MetI-like"/>
    <property type="match status" value="1"/>
</dbReference>
<feature type="transmembrane region" description="Helical" evidence="7">
    <location>
        <begin position="15"/>
        <end position="39"/>
    </location>
</feature>
<comment type="similarity">
    <text evidence="7">Belongs to the binding-protein-dependent transport system permease family.</text>
</comment>
<comment type="caution">
    <text evidence="9">The sequence shown here is derived from an EMBL/GenBank/DDBJ whole genome shotgun (WGS) entry which is preliminary data.</text>
</comment>
<organism evidence="9">
    <name type="scientific">Candidatus Atribacter allofermentans</name>
    <dbReference type="NCBI Taxonomy" id="1852833"/>
    <lineage>
        <taxon>Bacteria</taxon>
        <taxon>Pseudomonadati</taxon>
        <taxon>Atribacterota</taxon>
        <taxon>Atribacteria</taxon>
        <taxon>Atribacterales</taxon>
        <taxon>Atribacteraceae</taxon>
        <taxon>Atribacter</taxon>
    </lineage>
</organism>
<dbReference type="SUPFAM" id="SSF161098">
    <property type="entry name" value="MetI-like"/>
    <property type="match status" value="1"/>
</dbReference>
<evidence type="ECO:0000256" key="2">
    <source>
        <dbReference type="ARBA" id="ARBA00022448"/>
    </source>
</evidence>
<feature type="transmembrane region" description="Helical" evidence="7">
    <location>
        <begin position="110"/>
        <end position="131"/>
    </location>
</feature>
<keyword evidence="2 7" id="KW-0813">Transport</keyword>
<dbReference type="PROSITE" id="PS50928">
    <property type="entry name" value="ABC_TM1"/>
    <property type="match status" value="1"/>
</dbReference>
<reference evidence="9" key="1">
    <citation type="submission" date="2017-02" db="EMBL/GenBank/DDBJ databases">
        <title>Delving into the versatile metabolic prowess of the omnipresent phylum Bacteroidetes.</title>
        <authorList>
            <person name="Nobu M.K."/>
            <person name="Mei R."/>
            <person name="Narihiro T."/>
            <person name="Kuroda K."/>
            <person name="Liu W.-T."/>
        </authorList>
    </citation>
    <scope>NUCLEOTIDE SEQUENCE</scope>
    <source>
        <strain evidence="9">ADurb.Bin276</strain>
    </source>
</reference>